<keyword evidence="1" id="KW-0808">Transferase</keyword>
<dbReference type="InterPro" id="IPR050445">
    <property type="entry name" value="Bact_polysacc_biosynth/exp"/>
</dbReference>
<evidence type="ECO:0000256" key="6">
    <source>
        <dbReference type="SAM" id="MobiDB-lite"/>
    </source>
</evidence>
<dbReference type="InterPro" id="IPR029058">
    <property type="entry name" value="AB_hydrolase_fold"/>
</dbReference>
<dbReference type="InterPro" id="IPR000073">
    <property type="entry name" value="AB_hydrolase_1"/>
</dbReference>
<name>A0ABQ6FLI7_9CHLR</name>
<feature type="domain" description="AAA" evidence="9">
    <location>
        <begin position="146"/>
        <end position="303"/>
    </location>
</feature>
<comment type="caution">
    <text evidence="10">The sequence shown here is derived from an EMBL/GenBank/DDBJ whole genome shotgun (WGS) entry which is preliminary data.</text>
</comment>
<gene>
    <name evidence="10" type="ORF">KDH_13740</name>
</gene>
<dbReference type="SUPFAM" id="SSF53474">
    <property type="entry name" value="alpha/beta-Hydrolases"/>
    <property type="match status" value="1"/>
</dbReference>
<evidence type="ECO:0000256" key="5">
    <source>
        <dbReference type="ARBA" id="ARBA00023137"/>
    </source>
</evidence>
<evidence type="ECO:0000313" key="11">
    <source>
        <dbReference type="Proteomes" id="UP001344906"/>
    </source>
</evidence>
<sequence>MTIQQYMHAAGRRWKLIALCVLIMGMGAFVASNWLVQPDVCVNTTLGVGGGFLIGLLLPFFLELRDPHIYEEEDLMRLVDWPLLTTIWRERAARKRKGRRLEELLRPLDQSPNSEAYRLLRASLGLLQAHKPIRTVMVVSATPQEGKSTIAANLAIFMARANQKTLLIDADLHRPTLAQKFHLPPDQSGFSCAITHCESAQQAIPGSPTTILEELSKGKHSMLKDYLHSGNIPNLLVMPGGPLPSDPPELLDSQAMDHFMAMLDESDFDVIIFDTPPLLGLSDTAILSAKVDAILVVVDITRARKKDIQRVYQQLAWPGCQVIGCVINKQKLRARDLPAHYYQNRADDTQTRKRSGKLPRSEKKPSSPDSPATTSNRKAGLLKGPDRKQRQPTQHITSIDTLPLPSIATRTPEGYLQIDKDVRLYYKVVGNKPQTVIIPAASWLADDLVALAQEYTLIFYDQRGRGRSNAISTADKIGMQQDINDLEAIRQHFNVEHCALLGWSYLASTTALYSLQHPRYVKSLIVVAPMALRSGPYEDPRMLDPDRRLDPRAIKRLEEMLRQGIDKTDPGTYNREYIKATRLPRQMGRPAALASMKSDPWISPNEWPDAISTFFDIFARSIGDWDWRAQLANLRVPTLIIHGSEDLVPLSSSTEWAQTVPSSRLLTIPSVGHYPWLESPEVFMPAVIQFIKEHWPAETLALPDMVASQPRRRKR</sequence>
<dbReference type="Proteomes" id="UP001344906">
    <property type="component" value="Unassembled WGS sequence"/>
</dbReference>
<dbReference type="RefSeq" id="WP_338248185.1">
    <property type="nucleotide sequence ID" value="NZ_BSRI01000001.1"/>
</dbReference>
<evidence type="ECO:0000256" key="2">
    <source>
        <dbReference type="ARBA" id="ARBA00022741"/>
    </source>
</evidence>
<dbReference type="InterPro" id="IPR005702">
    <property type="entry name" value="Wzc-like_C"/>
</dbReference>
<dbReference type="Pfam" id="PF00561">
    <property type="entry name" value="Abhydrolase_1"/>
    <property type="match status" value="1"/>
</dbReference>
<feature type="transmembrane region" description="Helical" evidence="7">
    <location>
        <begin position="42"/>
        <end position="62"/>
    </location>
</feature>
<keyword evidence="7" id="KW-0812">Transmembrane</keyword>
<keyword evidence="3" id="KW-0418">Kinase</keyword>
<evidence type="ECO:0000256" key="4">
    <source>
        <dbReference type="ARBA" id="ARBA00022840"/>
    </source>
</evidence>
<keyword evidence="7" id="KW-1133">Transmembrane helix</keyword>
<reference evidence="10 11" key="1">
    <citation type="submission" date="2023-02" db="EMBL/GenBank/DDBJ databases">
        <title>Dictyobacter halimunensis sp. nov., a new member of the class Ktedonobacteria from forest soil in a geothermal area.</title>
        <authorList>
            <person name="Rachmania M.K."/>
            <person name="Ningsih F."/>
            <person name="Sakai Y."/>
            <person name="Yabe S."/>
            <person name="Yokota A."/>
            <person name="Sjamsuridzal W."/>
        </authorList>
    </citation>
    <scope>NUCLEOTIDE SEQUENCE [LARGE SCALE GENOMIC DNA]</scope>
    <source>
        <strain evidence="10 11">S3.2.2.5</strain>
    </source>
</reference>
<keyword evidence="7" id="KW-0472">Membrane</keyword>
<dbReference type="CDD" id="cd05387">
    <property type="entry name" value="BY-kinase"/>
    <property type="match status" value="1"/>
</dbReference>
<evidence type="ECO:0000313" key="10">
    <source>
        <dbReference type="EMBL" id="GLV54527.1"/>
    </source>
</evidence>
<proteinExistence type="predicted"/>
<protein>
    <submittedName>
        <fullName evidence="10">Uncharacterized protein</fullName>
    </submittedName>
</protein>
<evidence type="ECO:0000256" key="3">
    <source>
        <dbReference type="ARBA" id="ARBA00022777"/>
    </source>
</evidence>
<evidence type="ECO:0000259" key="8">
    <source>
        <dbReference type="Pfam" id="PF00561"/>
    </source>
</evidence>
<keyword evidence="11" id="KW-1185">Reference proteome</keyword>
<evidence type="ECO:0000259" key="9">
    <source>
        <dbReference type="Pfam" id="PF13614"/>
    </source>
</evidence>
<dbReference type="InterPro" id="IPR027417">
    <property type="entry name" value="P-loop_NTPase"/>
</dbReference>
<evidence type="ECO:0000256" key="7">
    <source>
        <dbReference type="SAM" id="Phobius"/>
    </source>
</evidence>
<dbReference type="Pfam" id="PF13614">
    <property type="entry name" value="AAA_31"/>
    <property type="match status" value="1"/>
</dbReference>
<keyword evidence="4" id="KW-0067">ATP-binding</keyword>
<feature type="transmembrane region" description="Helical" evidence="7">
    <location>
        <begin position="16"/>
        <end position="36"/>
    </location>
</feature>
<feature type="compositionally biased region" description="Polar residues" evidence="6">
    <location>
        <begin position="391"/>
        <end position="400"/>
    </location>
</feature>
<feature type="compositionally biased region" description="Polar residues" evidence="6">
    <location>
        <begin position="367"/>
        <end position="377"/>
    </location>
</feature>
<keyword evidence="5" id="KW-0829">Tyrosine-protein kinase</keyword>
<dbReference type="SUPFAM" id="SSF52540">
    <property type="entry name" value="P-loop containing nucleoside triphosphate hydrolases"/>
    <property type="match status" value="1"/>
</dbReference>
<feature type="region of interest" description="Disordered" evidence="6">
    <location>
        <begin position="343"/>
        <end position="401"/>
    </location>
</feature>
<evidence type="ECO:0000256" key="1">
    <source>
        <dbReference type="ARBA" id="ARBA00022679"/>
    </source>
</evidence>
<feature type="domain" description="AB hydrolase-1" evidence="8">
    <location>
        <begin position="450"/>
        <end position="679"/>
    </location>
</feature>
<organism evidence="10 11">
    <name type="scientific">Dictyobacter halimunensis</name>
    <dbReference type="NCBI Taxonomy" id="3026934"/>
    <lineage>
        <taxon>Bacteria</taxon>
        <taxon>Bacillati</taxon>
        <taxon>Chloroflexota</taxon>
        <taxon>Ktedonobacteria</taxon>
        <taxon>Ktedonobacterales</taxon>
        <taxon>Dictyobacteraceae</taxon>
        <taxon>Dictyobacter</taxon>
    </lineage>
</organism>
<dbReference type="Gene3D" id="3.40.50.1820">
    <property type="entry name" value="alpha/beta hydrolase"/>
    <property type="match status" value="1"/>
</dbReference>
<dbReference type="PANTHER" id="PTHR32309">
    <property type="entry name" value="TYROSINE-PROTEIN KINASE"/>
    <property type="match status" value="1"/>
</dbReference>
<dbReference type="InterPro" id="IPR025669">
    <property type="entry name" value="AAA_dom"/>
</dbReference>
<dbReference type="Gene3D" id="3.40.50.300">
    <property type="entry name" value="P-loop containing nucleotide triphosphate hydrolases"/>
    <property type="match status" value="1"/>
</dbReference>
<keyword evidence="2" id="KW-0547">Nucleotide-binding</keyword>
<accession>A0ABQ6FLI7</accession>
<dbReference type="PANTHER" id="PTHR32309:SF31">
    <property type="entry name" value="CAPSULAR EXOPOLYSACCHARIDE FAMILY"/>
    <property type="match status" value="1"/>
</dbReference>
<dbReference type="EMBL" id="BSRI01000001">
    <property type="protein sequence ID" value="GLV54527.1"/>
    <property type="molecule type" value="Genomic_DNA"/>
</dbReference>